<dbReference type="InterPro" id="IPR025348">
    <property type="entry name" value="DUF4252"/>
</dbReference>
<feature type="signal peptide" evidence="1">
    <location>
        <begin position="1"/>
        <end position="19"/>
    </location>
</feature>
<reference evidence="6 7" key="1">
    <citation type="journal article" date="2019" name="Nat. Med.">
        <title>A library of human gut bacterial isolates paired with longitudinal multiomics data enables mechanistic microbiome research.</title>
        <authorList>
            <person name="Poyet M."/>
            <person name="Groussin M."/>
            <person name="Gibbons S.M."/>
            <person name="Avila-Pacheco J."/>
            <person name="Jiang X."/>
            <person name="Kearney S.M."/>
            <person name="Perrotta A.R."/>
            <person name="Berdy B."/>
            <person name="Zhao S."/>
            <person name="Lieberman T.D."/>
            <person name="Swanson P.K."/>
            <person name="Smith M."/>
            <person name="Roesemann S."/>
            <person name="Alexander J.E."/>
            <person name="Rich S.A."/>
            <person name="Livny J."/>
            <person name="Vlamakis H."/>
            <person name="Clish C."/>
            <person name="Bullock K."/>
            <person name="Deik A."/>
            <person name="Scott J."/>
            <person name="Pierce K.A."/>
            <person name="Xavier R.J."/>
            <person name="Alm E.J."/>
        </authorList>
    </citation>
    <scope>NUCLEOTIDE SEQUENCE [LARGE SCALE GENOMIC DNA]</scope>
    <source>
        <strain evidence="3 7">BIOML-A5</strain>
        <strain evidence="2 6">BIOML-A73</strain>
    </source>
</reference>
<evidence type="ECO:0000313" key="3">
    <source>
        <dbReference type="EMBL" id="KAB3853818.1"/>
    </source>
</evidence>
<protein>
    <submittedName>
        <fullName evidence="3">DUF4252 domain-containing protein</fullName>
    </submittedName>
</protein>
<dbReference type="EMBL" id="WCWW01000040">
    <property type="protein sequence ID" value="KAB3853818.1"/>
    <property type="molecule type" value="Genomic_DNA"/>
</dbReference>
<dbReference type="Pfam" id="PF14060">
    <property type="entry name" value="DUF4252"/>
    <property type="match status" value="1"/>
</dbReference>
<dbReference type="EMBL" id="CP043529">
    <property type="protein sequence ID" value="QEW35033.1"/>
    <property type="molecule type" value="Genomic_DNA"/>
</dbReference>
<accession>A0A396F0T8</accession>
<evidence type="ECO:0000313" key="5">
    <source>
        <dbReference type="Proteomes" id="UP000326091"/>
    </source>
</evidence>
<dbReference type="GeneID" id="23318854"/>
<dbReference type="AlphaFoldDB" id="A0A396F0T8"/>
<feature type="chain" id="PRO_5043166589" evidence="1">
    <location>
        <begin position="20"/>
        <end position="164"/>
    </location>
</feature>
<dbReference type="Proteomes" id="UP000433382">
    <property type="component" value="Unassembled WGS sequence"/>
</dbReference>
<reference evidence="4 5" key="2">
    <citation type="submission" date="2019-09" db="EMBL/GenBank/DDBJ databases">
        <title>Commensal-derived Metabolites Govern Vibrio cholerae Pathogenesis in Host.</title>
        <authorList>
            <person name="Yoon S.S."/>
            <person name="Yoon M.Y."/>
        </authorList>
    </citation>
    <scope>NUCLEOTIDE SEQUENCE [LARGE SCALE GENOMIC DNA]</scope>
    <source>
        <strain evidence="4 5">VIC01</strain>
    </source>
</reference>
<keyword evidence="1" id="KW-0732">Signal</keyword>
<dbReference type="RefSeq" id="WP_005844920.1">
    <property type="nucleotide sequence ID" value="NZ_AP025232.1"/>
</dbReference>
<evidence type="ECO:0000256" key="1">
    <source>
        <dbReference type="SAM" id="SignalP"/>
    </source>
</evidence>
<dbReference type="Proteomes" id="UP000326091">
    <property type="component" value="Chromosome"/>
</dbReference>
<evidence type="ECO:0000313" key="6">
    <source>
        <dbReference type="Proteomes" id="UP000433382"/>
    </source>
</evidence>
<evidence type="ECO:0000313" key="7">
    <source>
        <dbReference type="Proteomes" id="UP000441522"/>
    </source>
</evidence>
<dbReference type="EMBL" id="WCZM01000018">
    <property type="protein sequence ID" value="KAB3569318.1"/>
    <property type="molecule type" value="Genomic_DNA"/>
</dbReference>
<evidence type="ECO:0000313" key="4">
    <source>
        <dbReference type="EMBL" id="QEW35033.1"/>
    </source>
</evidence>
<name>A0A396F0T8_PHOVU</name>
<evidence type="ECO:0000313" key="2">
    <source>
        <dbReference type="EMBL" id="KAB3569318.1"/>
    </source>
</evidence>
<organism evidence="3 7">
    <name type="scientific">Phocaeicola vulgatus</name>
    <name type="common">Bacteroides vulgatus</name>
    <dbReference type="NCBI Taxonomy" id="821"/>
    <lineage>
        <taxon>Bacteria</taxon>
        <taxon>Pseudomonadati</taxon>
        <taxon>Bacteroidota</taxon>
        <taxon>Bacteroidia</taxon>
        <taxon>Bacteroidales</taxon>
        <taxon>Bacteroidaceae</taxon>
        <taxon>Phocaeicola</taxon>
    </lineage>
</organism>
<proteinExistence type="predicted"/>
<gene>
    <name evidence="3" type="ORF">GAS29_15935</name>
    <name evidence="2" type="ORF">GAY01_13055</name>
    <name evidence="4" type="ORF">VIC01_00493</name>
</gene>
<dbReference type="Proteomes" id="UP000441522">
    <property type="component" value="Unassembled WGS sequence"/>
</dbReference>
<sequence length="164" mass="19071">MKKFVFTLLLVLGCQISLAQNSAALFDEFRREKNAEYVSASPFLMFIGKMFYPYNDEGKEIASKIRSAKILDLDECSPDVKQRFSRQFEALSNNGYETLMQMNEDGERIHIQMRMKKEVIRELLIAIIEDDECSLIQVNGKIRKQDIAQLINDQTTNKKKHGRR</sequence>